<dbReference type="Pfam" id="PF01370">
    <property type="entry name" value="Epimerase"/>
    <property type="match status" value="1"/>
</dbReference>
<dbReference type="SUPFAM" id="SSF51735">
    <property type="entry name" value="NAD(P)-binding Rossmann-fold domains"/>
    <property type="match status" value="1"/>
</dbReference>
<dbReference type="InterPro" id="IPR036291">
    <property type="entry name" value="NAD(P)-bd_dom_sf"/>
</dbReference>
<protein>
    <submittedName>
        <fullName evidence="3">NAD dependent epimerase/dehydratase family protein</fullName>
    </submittedName>
</protein>
<evidence type="ECO:0000313" key="3">
    <source>
        <dbReference type="EMBL" id="EEG93583.1"/>
    </source>
</evidence>
<dbReference type="AlphaFoldDB" id="C0FUX9"/>
<dbReference type="eggNOG" id="COG0451">
    <property type="taxonomic scope" value="Bacteria"/>
</dbReference>
<evidence type="ECO:0000256" key="1">
    <source>
        <dbReference type="ARBA" id="ARBA00007637"/>
    </source>
</evidence>
<sequence length="305" mass="33715">MKSAVITGPTGSIGTALIEHLISNGIEVLAIVRPDSKRTDNIPTHPLVTKLKLNLNELDKVPNYLDGKNYDVFYHLGWDGTFGNSRNNMQGQLQNIQYTLDAVELASRIGCKKFVGAGSQAEYGRVEGVLSASTPVFPENGYGIAKLCAGQMSRILCEQKQIEHIWTRILSIYGPYDGENTMIMSSIGKLLRGEKPALTKGEQQWDYLYSKDAGYAMYLLGEKGVSGKVYCIGSGKTRCLAEYVKVLRDSISTELPLGFGEIAYAPKQVMHLCADISDLTNDTGFIPQYSFEEGIKETIEWYKGR</sequence>
<gene>
    <name evidence="3" type="ORF">ROSEINA2194_02550</name>
</gene>
<reference evidence="3 4" key="1">
    <citation type="submission" date="2009-02" db="EMBL/GenBank/DDBJ databases">
        <authorList>
            <person name="Fulton L."/>
            <person name="Clifton S."/>
            <person name="Fulton B."/>
            <person name="Xu J."/>
            <person name="Minx P."/>
            <person name="Pepin K.H."/>
            <person name="Johnson M."/>
            <person name="Bhonagiri V."/>
            <person name="Nash W.E."/>
            <person name="Mardis E.R."/>
            <person name="Wilson R.K."/>
        </authorList>
    </citation>
    <scope>NUCLEOTIDE SEQUENCE [LARGE SCALE GENOMIC DNA]</scope>
    <source>
        <strain evidence="3 4">DSM 16841</strain>
    </source>
</reference>
<feature type="domain" description="NAD-dependent epimerase/dehydratase" evidence="2">
    <location>
        <begin position="5"/>
        <end position="233"/>
    </location>
</feature>
<dbReference type="RefSeq" id="WP_007886862.1">
    <property type="nucleotide sequence ID" value="NZ_ACFY01000096.1"/>
</dbReference>
<dbReference type="PANTHER" id="PTHR43000">
    <property type="entry name" value="DTDP-D-GLUCOSE 4,6-DEHYDRATASE-RELATED"/>
    <property type="match status" value="1"/>
</dbReference>
<name>C0FUX9_9FIRM</name>
<evidence type="ECO:0000313" key="4">
    <source>
        <dbReference type="Proteomes" id="UP000003561"/>
    </source>
</evidence>
<reference evidence="3 4" key="2">
    <citation type="submission" date="2009-03" db="EMBL/GenBank/DDBJ databases">
        <title>Draft genome sequence of Roseburia inulinivorans (DSM 16841).</title>
        <authorList>
            <person name="Sudarsanam P."/>
            <person name="Ley R."/>
            <person name="Guruge J."/>
            <person name="Turnbaugh P.J."/>
            <person name="Mahowald M."/>
            <person name="Liep D."/>
            <person name="Gordon J."/>
        </authorList>
    </citation>
    <scope>NUCLEOTIDE SEQUENCE [LARGE SCALE GENOMIC DNA]</scope>
    <source>
        <strain evidence="3 4">DSM 16841</strain>
    </source>
</reference>
<organism evidence="3 4">
    <name type="scientific">Roseburia inulinivorans DSM 16841</name>
    <dbReference type="NCBI Taxonomy" id="622312"/>
    <lineage>
        <taxon>Bacteria</taxon>
        <taxon>Bacillati</taxon>
        <taxon>Bacillota</taxon>
        <taxon>Clostridia</taxon>
        <taxon>Lachnospirales</taxon>
        <taxon>Lachnospiraceae</taxon>
        <taxon>Roseburia</taxon>
    </lineage>
</organism>
<proteinExistence type="inferred from homology"/>
<accession>C0FUX9</accession>
<dbReference type="InterPro" id="IPR001509">
    <property type="entry name" value="Epimerase_deHydtase"/>
</dbReference>
<comment type="similarity">
    <text evidence="1">Belongs to the NAD(P)-dependent epimerase/dehydratase family.</text>
</comment>
<evidence type="ECO:0000259" key="2">
    <source>
        <dbReference type="Pfam" id="PF01370"/>
    </source>
</evidence>
<dbReference type="Proteomes" id="UP000003561">
    <property type="component" value="Unassembled WGS sequence"/>
</dbReference>
<dbReference type="EMBL" id="ACFY01000096">
    <property type="protein sequence ID" value="EEG93583.1"/>
    <property type="molecule type" value="Genomic_DNA"/>
</dbReference>
<dbReference type="Gene3D" id="3.40.50.720">
    <property type="entry name" value="NAD(P)-binding Rossmann-like Domain"/>
    <property type="match status" value="1"/>
</dbReference>
<comment type="caution">
    <text evidence="3">The sequence shown here is derived from an EMBL/GenBank/DDBJ whole genome shotgun (WGS) entry which is preliminary data.</text>
</comment>
<dbReference type="GeneID" id="75161069"/>